<evidence type="ECO:0000313" key="4">
    <source>
        <dbReference type="Proteomes" id="UP000661012"/>
    </source>
</evidence>
<dbReference type="EMBL" id="QGAC01000008">
    <property type="protein sequence ID" value="TKJ90799.1"/>
    <property type="molecule type" value="Genomic_DNA"/>
</dbReference>
<gene>
    <name evidence="2" type="ORF">EpCFBP13511_09945</name>
    <name evidence="1" type="ORF">IFT93_06675</name>
</gene>
<evidence type="ECO:0000313" key="2">
    <source>
        <dbReference type="EMBL" id="TKJ90799.1"/>
    </source>
</evidence>
<proteinExistence type="predicted"/>
<evidence type="ECO:0000313" key="1">
    <source>
        <dbReference type="EMBL" id="MBD8106111.1"/>
    </source>
</evidence>
<dbReference type="Proteomes" id="UP000306393">
    <property type="component" value="Unassembled WGS sequence"/>
</dbReference>
<dbReference type="RefSeq" id="WP_137269140.1">
    <property type="nucleotide sequence ID" value="NZ_JACYNM010000002.1"/>
</dbReference>
<dbReference type="STRING" id="1219360.GCA_001571305_02534"/>
<dbReference type="OrthoDB" id="90759at2"/>
<keyword evidence="4" id="KW-1185">Reference proteome</keyword>
<dbReference type="EMBL" id="JACYNN010000003">
    <property type="protein sequence ID" value="MBD8106111.1"/>
    <property type="molecule type" value="Genomic_DNA"/>
</dbReference>
<reference evidence="2 3" key="1">
    <citation type="journal article" date="2019" name="Sci. Rep.">
        <title>Differences in resource use lead to coexistence of seed-transmitted microbial populations.</title>
        <authorList>
            <person name="Torres-Cortes G."/>
            <person name="Garcia B.J."/>
            <person name="Compant S."/>
            <person name="Rezki S."/>
            <person name="Jones P."/>
            <person name="Preveaux A."/>
            <person name="Briand M."/>
            <person name="Roulet A."/>
            <person name="Bouchez O."/>
            <person name="Jacobson D."/>
            <person name="Barret M."/>
        </authorList>
    </citation>
    <scope>NUCLEOTIDE SEQUENCE [LARGE SCALE GENOMIC DNA]</scope>
    <source>
        <strain evidence="2 3">CFBP13511</strain>
    </source>
</reference>
<dbReference type="Pfam" id="PF09684">
    <property type="entry name" value="Tail_P2_I"/>
    <property type="match status" value="1"/>
</dbReference>
<accession>A0A4U3FE52</accession>
<dbReference type="AlphaFoldDB" id="A0A4U3FE52"/>
<protein>
    <submittedName>
        <fullName evidence="2">Phage tail protein I</fullName>
    </submittedName>
</protein>
<dbReference type="InterPro" id="IPR006521">
    <property type="entry name" value="Tail_protein_I"/>
</dbReference>
<dbReference type="Proteomes" id="UP000661012">
    <property type="component" value="Unassembled WGS sequence"/>
</dbReference>
<evidence type="ECO:0000313" key="3">
    <source>
        <dbReference type="Proteomes" id="UP000306393"/>
    </source>
</evidence>
<comment type="caution">
    <text evidence="2">The sequence shown here is derived from an EMBL/GenBank/DDBJ whole genome shotgun (WGS) entry which is preliminary data.</text>
</comment>
<reference evidence="1 4" key="2">
    <citation type="journal article" date="2020" name="FEMS Microbiol. Ecol.">
        <title>Temporal dynamics of bacterial communities during seed development and maturation.</title>
        <authorList>
            <person name="Chesneau G."/>
            <person name="Torres-Cortes G."/>
            <person name="Briand M."/>
            <person name="Darrasse A."/>
            <person name="Preveaux A."/>
            <person name="Marais C."/>
            <person name="Jacques M.A."/>
            <person name="Shade A."/>
            <person name="Barret M."/>
        </authorList>
    </citation>
    <scope>NUCLEOTIDE SEQUENCE [LARGE SCALE GENOMIC DNA]</scope>
    <source>
        <strain evidence="1 4">CFBP13732</strain>
    </source>
</reference>
<organism evidence="2 3">
    <name type="scientific">Erwinia persicina</name>
    <dbReference type="NCBI Taxonomy" id="55211"/>
    <lineage>
        <taxon>Bacteria</taxon>
        <taxon>Pseudomonadati</taxon>
        <taxon>Pseudomonadota</taxon>
        <taxon>Gammaproteobacteria</taxon>
        <taxon>Enterobacterales</taxon>
        <taxon>Erwiniaceae</taxon>
        <taxon>Erwinia</taxon>
    </lineage>
</organism>
<dbReference type="NCBIfam" id="TIGR01634">
    <property type="entry name" value="tail_P2_I"/>
    <property type="match status" value="1"/>
</dbReference>
<sequence length="175" mass="19618">MSNRLLPAGSSPLEVAAAEACAHLQQLPVPLRTLWNPQTCPVTLLPYLAWAWSVDRWDQTWPEETKRAVVASSQFVHRRKGTIAAIRRVVEPLGYVINITEWWQNQEPPGTFRLEIGVLESGIDEAMFNEMERLIADAKAVSRHLTALTITQDIQGIVWTGAVQYDAETVTIFPA</sequence>
<name>A0A4U3FE52_9GAMM</name>